<protein>
    <submittedName>
        <fullName evidence="2">Uncharacterized protein</fullName>
    </submittedName>
</protein>
<evidence type="ECO:0000313" key="3">
    <source>
        <dbReference type="Proteomes" id="UP000834106"/>
    </source>
</evidence>
<organism evidence="2 3">
    <name type="scientific">Fraxinus pennsylvanica</name>
    <dbReference type="NCBI Taxonomy" id="56036"/>
    <lineage>
        <taxon>Eukaryota</taxon>
        <taxon>Viridiplantae</taxon>
        <taxon>Streptophyta</taxon>
        <taxon>Embryophyta</taxon>
        <taxon>Tracheophyta</taxon>
        <taxon>Spermatophyta</taxon>
        <taxon>Magnoliopsida</taxon>
        <taxon>eudicotyledons</taxon>
        <taxon>Gunneridae</taxon>
        <taxon>Pentapetalae</taxon>
        <taxon>asterids</taxon>
        <taxon>lamiids</taxon>
        <taxon>Lamiales</taxon>
        <taxon>Oleaceae</taxon>
        <taxon>Oleeae</taxon>
        <taxon>Fraxinus</taxon>
    </lineage>
</organism>
<gene>
    <name evidence="2" type="ORF">FPE_LOCUS20172</name>
</gene>
<dbReference type="EMBL" id="OU503047">
    <property type="protein sequence ID" value="CAI9772742.1"/>
    <property type="molecule type" value="Genomic_DNA"/>
</dbReference>
<dbReference type="Proteomes" id="UP000834106">
    <property type="component" value="Chromosome 12"/>
</dbReference>
<dbReference type="AlphaFoldDB" id="A0AAD1ZMX6"/>
<name>A0AAD1ZMX6_9LAMI</name>
<sequence>MGNCLANPTLIAEDGKPEPSKKAKTTSRVVSITNLSKLNARNEGISTLENFSEFKGKTVRIRVLLTQRELSQLLNGELQKSSSSSSSHQLLNALQLKGRRIAEAGLQDWRPDLETIPEDY</sequence>
<evidence type="ECO:0000256" key="1">
    <source>
        <dbReference type="SAM" id="MobiDB-lite"/>
    </source>
</evidence>
<accession>A0AAD1ZMX6</accession>
<reference evidence="2" key="1">
    <citation type="submission" date="2023-05" db="EMBL/GenBank/DDBJ databases">
        <authorList>
            <person name="Huff M."/>
        </authorList>
    </citation>
    <scope>NUCLEOTIDE SEQUENCE</scope>
</reference>
<evidence type="ECO:0000313" key="2">
    <source>
        <dbReference type="EMBL" id="CAI9772742.1"/>
    </source>
</evidence>
<feature type="region of interest" description="Disordered" evidence="1">
    <location>
        <begin position="1"/>
        <end position="27"/>
    </location>
</feature>
<proteinExistence type="predicted"/>
<keyword evidence="3" id="KW-1185">Reference proteome</keyword>